<dbReference type="Pfam" id="PF17799">
    <property type="entry name" value="RRM_Rrp7"/>
    <property type="match status" value="1"/>
</dbReference>
<dbReference type="Gene3D" id="6.10.250.1770">
    <property type="match status" value="1"/>
</dbReference>
<keyword evidence="6" id="KW-1185">Reference proteome</keyword>
<comment type="similarity">
    <text evidence="1">Belongs to the RRP7 family.</text>
</comment>
<protein>
    <submittedName>
        <fullName evidence="5">Uncharacterized protein</fullName>
    </submittedName>
</protein>
<feature type="region of interest" description="Disordered" evidence="2">
    <location>
        <begin position="239"/>
        <end position="282"/>
    </location>
</feature>
<dbReference type="PANTHER" id="PTHR13191">
    <property type="entry name" value="RIBOSOMAL RNA PROCESSING PROTEIN 7-RELATED"/>
    <property type="match status" value="1"/>
</dbReference>
<proteinExistence type="inferred from homology"/>
<dbReference type="GO" id="GO:0000028">
    <property type="term" value="P:ribosomal small subunit assembly"/>
    <property type="evidence" value="ECO:0007669"/>
    <property type="project" value="TreeGrafter"/>
</dbReference>
<gene>
    <name evidence="5" type="ORF">N0V83_007959</name>
</gene>
<evidence type="ECO:0000313" key="6">
    <source>
        <dbReference type="Proteomes" id="UP001140560"/>
    </source>
</evidence>
<dbReference type="PANTHER" id="PTHR13191:SF0">
    <property type="entry name" value="RIBOSOMAL RNA-PROCESSING PROTEIN 7 HOMOLOG A-RELATED"/>
    <property type="match status" value="1"/>
</dbReference>
<dbReference type="Pfam" id="PF12923">
    <property type="entry name" value="RRP7"/>
    <property type="match status" value="1"/>
</dbReference>
<feature type="domain" description="Rrp7 RRM-like N-terminal" evidence="4">
    <location>
        <begin position="19"/>
        <end position="198"/>
    </location>
</feature>
<reference evidence="5" key="1">
    <citation type="submission" date="2022-10" db="EMBL/GenBank/DDBJ databases">
        <title>Tapping the CABI collections for fungal endophytes: first genome assemblies for Collariella, Neodidymelliopsis, Ascochyta clinopodiicola, Didymella pomorum, Didymosphaeria variabile, Neocosmospora piperis and Neocucurbitaria cava.</title>
        <authorList>
            <person name="Hill R."/>
        </authorList>
    </citation>
    <scope>NUCLEOTIDE SEQUENCE</scope>
    <source>
        <strain evidence="5">IMI 356814</strain>
    </source>
</reference>
<dbReference type="Proteomes" id="UP001140560">
    <property type="component" value="Unassembled WGS sequence"/>
</dbReference>
<dbReference type="CDD" id="cd12293">
    <property type="entry name" value="dRRM_Rrp7p"/>
    <property type="match status" value="1"/>
</dbReference>
<dbReference type="GO" id="GO:0032545">
    <property type="term" value="C:CURI complex"/>
    <property type="evidence" value="ECO:0007669"/>
    <property type="project" value="TreeGrafter"/>
</dbReference>
<evidence type="ECO:0000259" key="4">
    <source>
        <dbReference type="Pfam" id="PF17799"/>
    </source>
</evidence>
<dbReference type="GO" id="GO:0006364">
    <property type="term" value="P:rRNA processing"/>
    <property type="evidence" value="ECO:0007669"/>
    <property type="project" value="TreeGrafter"/>
</dbReference>
<dbReference type="EMBL" id="JAPEUY010000014">
    <property type="protein sequence ID" value="KAJ4366323.1"/>
    <property type="molecule type" value="Genomic_DNA"/>
</dbReference>
<dbReference type="InterPro" id="IPR024326">
    <property type="entry name" value="RRP7_C"/>
</dbReference>
<sequence>MAPEKPAKALKQRKTPTTVSDFTILPLSLSTLPGLPAQHSDSSAKHYLYIKPHSPSIPSADDERSLFLANVPIDATEKNLRALFADGQLGGAMVERVHFNGTVPAERMHKRFKADSKSSDATEQRGKKRKRNHELEEKMVAEGVLEDDDSALPSVWKGEVRRSGSGAVVVFVDRKSARGAMKEVVKAVKEGRTVAWKSSGEGLGVELVRGGRAGPARIAEAEKKKAELEERRRNNGVKDDFYRFQNREKRKEREGELKRRFEEDRRRVGEMRERRGAVRPEV</sequence>
<dbReference type="InterPro" id="IPR040446">
    <property type="entry name" value="RRP7"/>
</dbReference>
<organism evidence="5 6">
    <name type="scientific">Neocucurbitaria cava</name>
    <dbReference type="NCBI Taxonomy" id="798079"/>
    <lineage>
        <taxon>Eukaryota</taxon>
        <taxon>Fungi</taxon>
        <taxon>Dikarya</taxon>
        <taxon>Ascomycota</taxon>
        <taxon>Pezizomycotina</taxon>
        <taxon>Dothideomycetes</taxon>
        <taxon>Pleosporomycetidae</taxon>
        <taxon>Pleosporales</taxon>
        <taxon>Pleosporineae</taxon>
        <taxon>Cucurbitariaceae</taxon>
        <taxon>Neocucurbitaria</taxon>
    </lineage>
</organism>
<evidence type="ECO:0000256" key="2">
    <source>
        <dbReference type="SAM" id="MobiDB-lite"/>
    </source>
</evidence>
<dbReference type="AlphaFoldDB" id="A0A9W8Y588"/>
<evidence type="ECO:0000313" key="5">
    <source>
        <dbReference type="EMBL" id="KAJ4366323.1"/>
    </source>
</evidence>
<feature type="compositionally biased region" description="Basic and acidic residues" evidence="2">
    <location>
        <begin position="113"/>
        <end position="125"/>
    </location>
</feature>
<evidence type="ECO:0000256" key="1">
    <source>
        <dbReference type="ARBA" id="ARBA00006110"/>
    </source>
</evidence>
<evidence type="ECO:0000259" key="3">
    <source>
        <dbReference type="Pfam" id="PF12923"/>
    </source>
</evidence>
<name>A0A9W8Y588_9PLEO</name>
<dbReference type="InterPro" id="IPR040447">
    <property type="entry name" value="RRM_Rrp7"/>
</dbReference>
<feature type="region of interest" description="Disordered" evidence="2">
    <location>
        <begin position="106"/>
        <end position="133"/>
    </location>
</feature>
<dbReference type="OrthoDB" id="5390at2759"/>
<dbReference type="GO" id="GO:0034456">
    <property type="term" value="C:UTP-C complex"/>
    <property type="evidence" value="ECO:0007669"/>
    <property type="project" value="TreeGrafter"/>
</dbReference>
<accession>A0A9W8Y588</accession>
<comment type="caution">
    <text evidence="5">The sequence shown here is derived from an EMBL/GenBank/DDBJ whole genome shotgun (WGS) entry which is preliminary data.</text>
</comment>
<feature type="domain" description="Ribosomal RNA-processing protein 7 C-terminal" evidence="3">
    <location>
        <begin position="207"/>
        <end position="280"/>
    </location>
</feature>